<proteinExistence type="predicted"/>
<accession>A0A2C9KIF6</accession>
<dbReference type="EnsemblMetazoa" id="BGLB020078-RA">
    <property type="protein sequence ID" value="BGLB020078-PA"/>
    <property type="gene ID" value="BGLB020078"/>
</dbReference>
<evidence type="ECO:0000256" key="3">
    <source>
        <dbReference type="ARBA" id="ARBA00022692"/>
    </source>
</evidence>
<dbReference type="VEuPathDB" id="VectorBase:BGLAX_039639"/>
<dbReference type="GO" id="GO:0005789">
    <property type="term" value="C:endoplasmic reticulum membrane"/>
    <property type="evidence" value="ECO:0007669"/>
    <property type="project" value="UniProtKB-SubCell"/>
</dbReference>
<name>A0A2C9KIF6_BIOGL</name>
<dbReference type="InterPro" id="IPR051689">
    <property type="entry name" value="Sterol_desaturase/TMEM195"/>
</dbReference>
<dbReference type="PANTHER" id="PTHR21624:SF1">
    <property type="entry name" value="ALKYLGLYCEROL MONOOXYGENASE"/>
    <property type="match status" value="1"/>
</dbReference>
<evidence type="ECO:0000256" key="8">
    <source>
        <dbReference type="ARBA" id="ARBA00023136"/>
    </source>
</evidence>
<reference evidence="11" key="1">
    <citation type="submission" date="2020-05" db="UniProtKB">
        <authorList>
            <consortium name="EnsemblMetazoa"/>
        </authorList>
    </citation>
    <scope>IDENTIFICATION</scope>
    <source>
        <strain evidence="11">BB02</strain>
    </source>
</reference>
<dbReference type="GO" id="GO:0006643">
    <property type="term" value="P:membrane lipid metabolic process"/>
    <property type="evidence" value="ECO:0007669"/>
    <property type="project" value="TreeGrafter"/>
</dbReference>
<evidence type="ECO:0000313" key="11">
    <source>
        <dbReference type="EnsemblMetazoa" id="BGLB020078-PA"/>
    </source>
</evidence>
<keyword evidence="5 9" id="KW-1133">Transmembrane helix</keyword>
<dbReference type="Proteomes" id="UP000076420">
    <property type="component" value="Unassembled WGS sequence"/>
</dbReference>
<keyword evidence="6" id="KW-0560">Oxidoreductase</keyword>
<dbReference type="PANTHER" id="PTHR21624">
    <property type="entry name" value="STEROL DESATURASE-RELATED PROTEIN"/>
    <property type="match status" value="1"/>
</dbReference>
<sequence length="209" mass="24286">MSAETENTFQAEGEKVIYGLVHPNTFWNPIYGQFFHYLYIFGLVKEHKGLSNKLSAVVKGPGWEPGKPWRGLYEDLPEVEQPVKKYNSDLIGWANVYVLVHFVLVITFYSMVAPYKQKIDFATSFGFVAFFIYSVSVFGALYDHRNYSYLLEILRCLLSLFVIYLIKGPISFELSFVTIVYVLFIMSSALWVFLSIFNYNVFLPRIKRD</sequence>
<dbReference type="InterPro" id="IPR056853">
    <property type="entry name" value="AGMP_C"/>
</dbReference>
<dbReference type="VEuPathDB" id="VectorBase:BGLB020078"/>
<comment type="cofactor">
    <cofactor evidence="1">
        <name>Fe cation</name>
        <dbReference type="ChEBI" id="CHEBI:24875"/>
    </cofactor>
</comment>
<evidence type="ECO:0000313" key="12">
    <source>
        <dbReference type="Proteomes" id="UP000076420"/>
    </source>
</evidence>
<keyword evidence="7" id="KW-0408">Iron</keyword>
<evidence type="ECO:0000256" key="6">
    <source>
        <dbReference type="ARBA" id="ARBA00023002"/>
    </source>
</evidence>
<dbReference type="GO" id="GO:0050479">
    <property type="term" value="F:glyceryl-ether monooxygenase activity"/>
    <property type="evidence" value="ECO:0007669"/>
    <property type="project" value="TreeGrafter"/>
</dbReference>
<keyword evidence="8 9" id="KW-0472">Membrane</keyword>
<dbReference type="KEGG" id="bgt:106069191"/>
<feature type="domain" description="Alkylglycerol monooxygenase C-terminal" evidence="10">
    <location>
        <begin position="95"/>
        <end position="164"/>
    </location>
</feature>
<keyword evidence="4" id="KW-0256">Endoplasmic reticulum</keyword>
<dbReference type="AlphaFoldDB" id="A0A2C9KIF6"/>
<dbReference type="STRING" id="6526.A0A2C9KIF6"/>
<feature type="transmembrane region" description="Helical" evidence="9">
    <location>
        <begin position="178"/>
        <end position="202"/>
    </location>
</feature>
<evidence type="ECO:0000259" key="10">
    <source>
        <dbReference type="Pfam" id="PF24858"/>
    </source>
</evidence>
<evidence type="ECO:0000256" key="1">
    <source>
        <dbReference type="ARBA" id="ARBA00001962"/>
    </source>
</evidence>
<evidence type="ECO:0000256" key="2">
    <source>
        <dbReference type="ARBA" id="ARBA00004477"/>
    </source>
</evidence>
<feature type="transmembrane region" description="Helical" evidence="9">
    <location>
        <begin position="121"/>
        <end position="142"/>
    </location>
</feature>
<evidence type="ECO:0000256" key="4">
    <source>
        <dbReference type="ARBA" id="ARBA00022824"/>
    </source>
</evidence>
<evidence type="ECO:0000256" key="7">
    <source>
        <dbReference type="ARBA" id="ARBA00023004"/>
    </source>
</evidence>
<dbReference type="OrthoDB" id="6354873at2759"/>
<comment type="subcellular location">
    <subcellularLocation>
        <location evidence="2">Endoplasmic reticulum membrane</location>
        <topology evidence="2">Multi-pass membrane protein</topology>
    </subcellularLocation>
</comment>
<gene>
    <name evidence="11" type="primary">106069191</name>
</gene>
<evidence type="ECO:0000256" key="9">
    <source>
        <dbReference type="SAM" id="Phobius"/>
    </source>
</evidence>
<dbReference type="Pfam" id="PF24858">
    <property type="entry name" value="AGMP_C"/>
    <property type="match status" value="1"/>
</dbReference>
<organism evidence="11 12">
    <name type="scientific">Biomphalaria glabrata</name>
    <name type="common">Bloodfluke planorb</name>
    <name type="synonym">Freshwater snail</name>
    <dbReference type="NCBI Taxonomy" id="6526"/>
    <lineage>
        <taxon>Eukaryota</taxon>
        <taxon>Metazoa</taxon>
        <taxon>Spiralia</taxon>
        <taxon>Lophotrochozoa</taxon>
        <taxon>Mollusca</taxon>
        <taxon>Gastropoda</taxon>
        <taxon>Heterobranchia</taxon>
        <taxon>Euthyneura</taxon>
        <taxon>Panpulmonata</taxon>
        <taxon>Hygrophila</taxon>
        <taxon>Lymnaeoidea</taxon>
        <taxon>Planorbidae</taxon>
        <taxon>Biomphalaria</taxon>
    </lineage>
</organism>
<protein>
    <recommendedName>
        <fullName evidence="10">Alkylglycerol monooxygenase C-terminal domain-containing protein</fullName>
    </recommendedName>
</protein>
<feature type="transmembrane region" description="Helical" evidence="9">
    <location>
        <begin position="90"/>
        <end position="109"/>
    </location>
</feature>
<keyword evidence="3 9" id="KW-0812">Transmembrane</keyword>
<evidence type="ECO:0000256" key="5">
    <source>
        <dbReference type="ARBA" id="ARBA00022989"/>
    </source>
</evidence>
<feature type="transmembrane region" description="Helical" evidence="9">
    <location>
        <begin position="149"/>
        <end position="166"/>
    </location>
</feature>